<reference evidence="1" key="1">
    <citation type="submission" date="2022-08" db="UniProtKB">
        <authorList>
            <consortium name="EnsemblMetazoa"/>
        </authorList>
    </citation>
    <scope>IDENTIFICATION</scope>
    <source>
        <strain evidence="1">Israel</strain>
    </source>
</reference>
<accession>A0A1B0GMT8</accession>
<dbReference type="EnsemblMetazoa" id="PPAI003284-RA">
    <property type="protein sequence ID" value="PPAI003284-PA"/>
    <property type="gene ID" value="PPAI003284"/>
</dbReference>
<proteinExistence type="predicted"/>
<name>A0A1B0GMT8_PHLPP</name>
<dbReference type="AlphaFoldDB" id="A0A1B0GMT8"/>
<dbReference type="Proteomes" id="UP000092462">
    <property type="component" value="Unassembled WGS sequence"/>
</dbReference>
<sequence length="66" mass="7142">MDVDTSKKTSDPAPAPVAFGFAPTTAFSVPENKTQMKVKPSNVIKSPKVCEPGYRLNSRGECKPIF</sequence>
<protein>
    <submittedName>
        <fullName evidence="1">Uncharacterized protein</fullName>
    </submittedName>
</protein>
<dbReference type="EMBL" id="AJVK01003747">
    <property type="status" value="NOT_ANNOTATED_CDS"/>
    <property type="molecule type" value="Genomic_DNA"/>
</dbReference>
<evidence type="ECO:0000313" key="2">
    <source>
        <dbReference type="Proteomes" id="UP000092462"/>
    </source>
</evidence>
<keyword evidence="2" id="KW-1185">Reference proteome</keyword>
<dbReference type="VEuPathDB" id="VectorBase:PPAI003284"/>
<evidence type="ECO:0000313" key="1">
    <source>
        <dbReference type="EnsemblMetazoa" id="PPAI003284-PA"/>
    </source>
</evidence>
<organism evidence="1 2">
    <name type="scientific">Phlebotomus papatasi</name>
    <name type="common">Sandfly</name>
    <dbReference type="NCBI Taxonomy" id="29031"/>
    <lineage>
        <taxon>Eukaryota</taxon>
        <taxon>Metazoa</taxon>
        <taxon>Ecdysozoa</taxon>
        <taxon>Arthropoda</taxon>
        <taxon>Hexapoda</taxon>
        <taxon>Insecta</taxon>
        <taxon>Pterygota</taxon>
        <taxon>Neoptera</taxon>
        <taxon>Endopterygota</taxon>
        <taxon>Diptera</taxon>
        <taxon>Nematocera</taxon>
        <taxon>Psychodoidea</taxon>
        <taxon>Psychodidae</taxon>
        <taxon>Phlebotomus</taxon>
        <taxon>Phlebotomus</taxon>
    </lineage>
</organism>